<feature type="compositionally biased region" description="Basic and acidic residues" evidence="1">
    <location>
        <begin position="43"/>
        <end position="59"/>
    </location>
</feature>
<comment type="caution">
    <text evidence="2">The sequence shown here is derived from an EMBL/GenBank/DDBJ whole genome shotgun (WGS) entry which is preliminary data.</text>
</comment>
<evidence type="ECO:0000313" key="2">
    <source>
        <dbReference type="EMBL" id="CAB3258251.1"/>
    </source>
</evidence>
<accession>A0A8S1B6F4</accession>
<protein>
    <submittedName>
        <fullName evidence="2">Uncharacterized protein</fullName>
    </submittedName>
</protein>
<reference evidence="2 3" key="1">
    <citation type="submission" date="2020-04" db="EMBL/GenBank/DDBJ databases">
        <authorList>
            <person name="Wallbank WR R."/>
            <person name="Pardo Diaz C."/>
            <person name="Kozak K."/>
            <person name="Martin S."/>
            <person name="Jiggins C."/>
            <person name="Moest M."/>
            <person name="Warren A I."/>
            <person name="Byers J.R.P. K."/>
            <person name="Montejo-Kovacevich G."/>
            <person name="Yen C E."/>
        </authorList>
    </citation>
    <scope>NUCLEOTIDE SEQUENCE [LARGE SCALE GENOMIC DNA]</scope>
</reference>
<gene>
    <name evidence="2" type="ORF">APLA_LOCUS16185</name>
</gene>
<dbReference type="EMBL" id="CADEBD010000620">
    <property type="protein sequence ID" value="CAB3258251.1"/>
    <property type="molecule type" value="Genomic_DNA"/>
</dbReference>
<name>A0A8S1B6F4_ARCPL</name>
<sequence>MVVRNCGPIIMNLGRLFITILMLVLVISSSAYAGARRAKNNKKTADIDKAAPEDGERNAVAKAAEAPTRVSRVSKKLN</sequence>
<feature type="region of interest" description="Disordered" evidence="1">
    <location>
        <begin position="36"/>
        <end position="78"/>
    </location>
</feature>
<organism evidence="2 3">
    <name type="scientific">Arctia plantaginis</name>
    <name type="common">Wood tiger moth</name>
    <name type="synonym">Phalaena plantaginis</name>
    <dbReference type="NCBI Taxonomy" id="874455"/>
    <lineage>
        <taxon>Eukaryota</taxon>
        <taxon>Metazoa</taxon>
        <taxon>Ecdysozoa</taxon>
        <taxon>Arthropoda</taxon>
        <taxon>Hexapoda</taxon>
        <taxon>Insecta</taxon>
        <taxon>Pterygota</taxon>
        <taxon>Neoptera</taxon>
        <taxon>Endopterygota</taxon>
        <taxon>Lepidoptera</taxon>
        <taxon>Glossata</taxon>
        <taxon>Ditrysia</taxon>
        <taxon>Noctuoidea</taxon>
        <taxon>Erebidae</taxon>
        <taxon>Arctiinae</taxon>
        <taxon>Arctia</taxon>
    </lineage>
</organism>
<dbReference type="Proteomes" id="UP000494256">
    <property type="component" value="Unassembled WGS sequence"/>
</dbReference>
<proteinExistence type="predicted"/>
<dbReference type="AlphaFoldDB" id="A0A8S1B6F4"/>
<evidence type="ECO:0000256" key="1">
    <source>
        <dbReference type="SAM" id="MobiDB-lite"/>
    </source>
</evidence>
<dbReference type="OrthoDB" id="47007at2759"/>
<evidence type="ECO:0000313" key="3">
    <source>
        <dbReference type="Proteomes" id="UP000494256"/>
    </source>
</evidence>